<reference evidence="1" key="1">
    <citation type="submission" date="2014-11" db="EMBL/GenBank/DDBJ databases">
        <authorList>
            <person name="Amaro Gonzalez C."/>
        </authorList>
    </citation>
    <scope>NUCLEOTIDE SEQUENCE</scope>
</reference>
<name>A0A0E9X5A2_ANGAN</name>
<protein>
    <submittedName>
        <fullName evidence="1">Uncharacterized protein</fullName>
    </submittedName>
</protein>
<accession>A0A0E9X5A2</accession>
<proteinExistence type="predicted"/>
<reference evidence="1" key="2">
    <citation type="journal article" date="2015" name="Fish Shellfish Immunol.">
        <title>Early steps in the European eel (Anguilla anguilla)-Vibrio vulnificus interaction in the gills: Role of the RtxA13 toxin.</title>
        <authorList>
            <person name="Callol A."/>
            <person name="Pajuelo D."/>
            <person name="Ebbesson L."/>
            <person name="Teles M."/>
            <person name="MacKenzie S."/>
            <person name="Amaro C."/>
        </authorList>
    </citation>
    <scope>NUCLEOTIDE SEQUENCE</scope>
</reference>
<dbReference type="EMBL" id="GBXM01010680">
    <property type="protein sequence ID" value="JAH97897.1"/>
    <property type="molecule type" value="Transcribed_RNA"/>
</dbReference>
<sequence length="65" mass="7936">MDIKHHHYQGFIHLMESYIYNPRTRKMVKYPIHKNSWLLSKRQRQNTIFDCLGVSTQQVKSFIDK</sequence>
<evidence type="ECO:0000313" key="1">
    <source>
        <dbReference type="EMBL" id="JAH97897.1"/>
    </source>
</evidence>
<organism evidence="1">
    <name type="scientific">Anguilla anguilla</name>
    <name type="common">European freshwater eel</name>
    <name type="synonym">Muraena anguilla</name>
    <dbReference type="NCBI Taxonomy" id="7936"/>
    <lineage>
        <taxon>Eukaryota</taxon>
        <taxon>Metazoa</taxon>
        <taxon>Chordata</taxon>
        <taxon>Craniata</taxon>
        <taxon>Vertebrata</taxon>
        <taxon>Euteleostomi</taxon>
        <taxon>Actinopterygii</taxon>
        <taxon>Neopterygii</taxon>
        <taxon>Teleostei</taxon>
        <taxon>Anguilliformes</taxon>
        <taxon>Anguillidae</taxon>
        <taxon>Anguilla</taxon>
    </lineage>
</organism>
<dbReference type="AlphaFoldDB" id="A0A0E9X5A2"/>